<dbReference type="Proteomes" id="UP001284601">
    <property type="component" value="Unassembled WGS sequence"/>
</dbReference>
<feature type="region of interest" description="Disordered" evidence="1">
    <location>
        <begin position="1"/>
        <end position="40"/>
    </location>
</feature>
<accession>A0ABU4HJH7</accession>
<keyword evidence="3" id="KW-1185">Reference proteome</keyword>
<dbReference type="RefSeq" id="WP_318595739.1">
    <property type="nucleotide sequence ID" value="NZ_JAWSTH010000005.1"/>
</dbReference>
<evidence type="ECO:0000313" key="2">
    <source>
        <dbReference type="EMBL" id="MDW5593478.1"/>
    </source>
</evidence>
<evidence type="ECO:0000256" key="1">
    <source>
        <dbReference type="SAM" id="MobiDB-lite"/>
    </source>
</evidence>
<protein>
    <submittedName>
        <fullName evidence="2">Uncharacterized protein</fullName>
    </submittedName>
</protein>
<feature type="compositionally biased region" description="Basic and acidic residues" evidence="1">
    <location>
        <begin position="1"/>
        <end position="17"/>
    </location>
</feature>
<organism evidence="2 3">
    <name type="scientific">Conexibacter stalactiti</name>
    <dbReference type="NCBI Taxonomy" id="1940611"/>
    <lineage>
        <taxon>Bacteria</taxon>
        <taxon>Bacillati</taxon>
        <taxon>Actinomycetota</taxon>
        <taxon>Thermoleophilia</taxon>
        <taxon>Solirubrobacterales</taxon>
        <taxon>Conexibacteraceae</taxon>
        <taxon>Conexibacter</taxon>
    </lineage>
</organism>
<name>A0ABU4HJH7_9ACTN</name>
<evidence type="ECO:0000313" key="3">
    <source>
        <dbReference type="Proteomes" id="UP001284601"/>
    </source>
</evidence>
<gene>
    <name evidence="2" type="ORF">R7226_03960</name>
</gene>
<proteinExistence type="predicted"/>
<sequence length="76" mass="8161">MEKANADSDAIADRAERQLGISNSERFARQASMADPLDDNTTTAAIDDAIADHPADHTFTDAAAFALVRKDSQRAI</sequence>
<dbReference type="EMBL" id="JAWSTH010000005">
    <property type="protein sequence ID" value="MDW5593478.1"/>
    <property type="molecule type" value="Genomic_DNA"/>
</dbReference>
<comment type="caution">
    <text evidence="2">The sequence shown here is derived from an EMBL/GenBank/DDBJ whole genome shotgun (WGS) entry which is preliminary data.</text>
</comment>
<reference evidence="3" key="1">
    <citation type="submission" date="2023-07" db="EMBL/GenBank/DDBJ databases">
        <title>Conexibacter stalactiti sp. nov., isolated from stalactites in a lava cave and emended description of the genus Conexibacter.</title>
        <authorList>
            <person name="Lee S.D."/>
        </authorList>
    </citation>
    <scope>NUCLEOTIDE SEQUENCE [LARGE SCALE GENOMIC DNA]</scope>
    <source>
        <strain evidence="3">KCTC 39840</strain>
    </source>
</reference>
<reference evidence="2 3" key="2">
    <citation type="submission" date="2023-10" db="EMBL/GenBank/DDBJ databases">
        <authorList>
            <person name="Han X.F."/>
        </authorList>
    </citation>
    <scope>NUCLEOTIDE SEQUENCE [LARGE SCALE GENOMIC DNA]</scope>
    <source>
        <strain evidence="2 3">KCTC 39840</strain>
    </source>
</reference>